<dbReference type="Gramene" id="Bo1g155020.1">
    <property type="protein sequence ID" value="Bo1g155020.1"/>
    <property type="gene ID" value="Bo1g155020"/>
</dbReference>
<name>A0A0D3AFX6_BRAOL</name>
<evidence type="ECO:0000256" key="1">
    <source>
        <dbReference type="SAM" id="SignalP"/>
    </source>
</evidence>
<feature type="chain" id="PRO_5002256662" evidence="1">
    <location>
        <begin position="22"/>
        <end position="217"/>
    </location>
</feature>
<feature type="signal peptide" evidence="1">
    <location>
        <begin position="1"/>
        <end position="21"/>
    </location>
</feature>
<organism evidence="2 3">
    <name type="scientific">Brassica oleracea var. oleracea</name>
    <dbReference type="NCBI Taxonomy" id="109376"/>
    <lineage>
        <taxon>Eukaryota</taxon>
        <taxon>Viridiplantae</taxon>
        <taxon>Streptophyta</taxon>
        <taxon>Embryophyta</taxon>
        <taxon>Tracheophyta</taxon>
        <taxon>Spermatophyta</taxon>
        <taxon>Magnoliopsida</taxon>
        <taxon>eudicotyledons</taxon>
        <taxon>Gunneridae</taxon>
        <taxon>Pentapetalae</taxon>
        <taxon>rosids</taxon>
        <taxon>malvids</taxon>
        <taxon>Brassicales</taxon>
        <taxon>Brassicaceae</taxon>
        <taxon>Brassiceae</taxon>
        <taxon>Brassica</taxon>
    </lineage>
</organism>
<evidence type="ECO:0000313" key="3">
    <source>
        <dbReference type="Proteomes" id="UP000032141"/>
    </source>
</evidence>
<dbReference type="Proteomes" id="UP000032141">
    <property type="component" value="Chromosome C1"/>
</dbReference>
<protein>
    <submittedName>
        <fullName evidence="2">Uncharacterized protein</fullName>
    </submittedName>
</protein>
<keyword evidence="1" id="KW-0732">Signal</keyword>
<dbReference type="STRING" id="109376.A0A0D3AFX6"/>
<keyword evidence="3" id="KW-1185">Reference proteome</keyword>
<sequence>MTSSSSLSVITFLLFVHLSLSRESSPQIPSVTKSLFTLVRTIHTGSKGEGSRFRLTLTPRKVLIQRRKKNNKTVVPRIKVKIVRSYIDKKMIFGNDLTIDNGEIEVENGRRKHIVSGVVVLLAPQVRAQGLGLCNKTCQQYGLTVNDIIKVLAPFSSYRNSSASLKLFEVAPGLTDLDSLWSATVLSYPPWLFLPWPADEGDKRCDAPGPSLCPSVY</sequence>
<evidence type="ECO:0000313" key="2">
    <source>
        <dbReference type="EnsemblPlants" id="Bo1g155020.1"/>
    </source>
</evidence>
<dbReference type="EnsemblPlants" id="Bo1g155020.1">
    <property type="protein sequence ID" value="Bo1g155020.1"/>
    <property type="gene ID" value="Bo1g155020"/>
</dbReference>
<proteinExistence type="predicted"/>
<dbReference type="AlphaFoldDB" id="A0A0D3AFX6"/>
<reference evidence="2 3" key="1">
    <citation type="journal article" date="2014" name="Genome Biol.">
        <title>Transcriptome and methylome profiling reveals relics of genome dominance in the mesopolyploid Brassica oleracea.</title>
        <authorList>
            <person name="Parkin I.A."/>
            <person name="Koh C."/>
            <person name="Tang H."/>
            <person name="Robinson S.J."/>
            <person name="Kagale S."/>
            <person name="Clarke W.E."/>
            <person name="Town C.D."/>
            <person name="Nixon J."/>
            <person name="Krishnakumar V."/>
            <person name="Bidwell S.L."/>
            <person name="Denoeud F."/>
            <person name="Belcram H."/>
            <person name="Links M.G."/>
            <person name="Just J."/>
            <person name="Clarke C."/>
            <person name="Bender T."/>
            <person name="Huebert T."/>
            <person name="Mason A.S."/>
            <person name="Pires J.C."/>
            <person name="Barker G."/>
            <person name="Moore J."/>
            <person name="Walley P.G."/>
            <person name="Manoli S."/>
            <person name="Batley J."/>
            <person name="Edwards D."/>
            <person name="Nelson M.N."/>
            <person name="Wang X."/>
            <person name="Paterson A.H."/>
            <person name="King G."/>
            <person name="Bancroft I."/>
            <person name="Chalhoub B."/>
            <person name="Sharpe A.G."/>
        </authorList>
    </citation>
    <scope>NUCLEOTIDE SEQUENCE</scope>
    <source>
        <strain evidence="2 3">cv. TO1000</strain>
    </source>
</reference>
<reference evidence="2" key="2">
    <citation type="submission" date="2015-03" db="UniProtKB">
        <authorList>
            <consortium name="EnsemblPlants"/>
        </authorList>
    </citation>
    <scope>IDENTIFICATION</scope>
</reference>
<dbReference type="HOGENOM" id="CLU_1273788_0_0_1"/>
<accession>A0A0D3AFX6</accession>